<feature type="transmembrane region" description="Helical" evidence="1">
    <location>
        <begin position="260"/>
        <end position="277"/>
    </location>
</feature>
<keyword evidence="3" id="KW-1185">Reference proteome</keyword>
<feature type="transmembrane region" description="Helical" evidence="1">
    <location>
        <begin position="86"/>
        <end position="106"/>
    </location>
</feature>
<feature type="transmembrane region" description="Helical" evidence="1">
    <location>
        <begin position="12"/>
        <end position="33"/>
    </location>
</feature>
<dbReference type="RefSeq" id="WP_123815934.1">
    <property type="nucleotide sequence ID" value="NZ_RKQZ01000001.1"/>
</dbReference>
<feature type="transmembrane region" description="Helical" evidence="1">
    <location>
        <begin position="126"/>
        <end position="143"/>
    </location>
</feature>
<dbReference type="EMBL" id="RKQZ01000001">
    <property type="protein sequence ID" value="RPF23110.1"/>
    <property type="molecule type" value="Genomic_DNA"/>
</dbReference>
<feature type="transmembrane region" description="Helical" evidence="1">
    <location>
        <begin position="155"/>
        <end position="175"/>
    </location>
</feature>
<name>A0A3N4YWS3_9MICO</name>
<reference evidence="2 3" key="1">
    <citation type="submission" date="2018-11" db="EMBL/GenBank/DDBJ databases">
        <title>Sequencing the genomes of 1000 actinobacteria strains.</title>
        <authorList>
            <person name="Klenk H.-P."/>
        </authorList>
    </citation>
    <scope>NUCLEOTIDE SEQUENCE [LARGE SCALE GENOMIC DNA]</scope>
    <source>
        <strain evidence="2 3">DSM 15700</strain>
    </source>
</reference>
<dbReference type="Proteomes" id="UP000280501">
    <property type="component" value="Unassembled WGS sequence"/>
</dbReference>
<gene>
    <name evidence="2" type="ORF">EDD34_3790</name>
</gene>
<feature type="transmembrane region" description="Helical" evidence="1">
    <location>
        <begin position="226"/>
        <end position="248"/>
    </location>
</feature>
<sequence length="294" mass="31979">MAEAQGVILTYRYLRVGIVSMVLALFAALALQISADRAAAGPGDEWWLSAISAYFYTPVQSILVGVLLVVGLCLIAIKGRDGGEDVLLNFAGMLAFLTAVVPTPLLPRVCTGEPYCLEVPERVANNVGALLIAGFAVLLLATWPRRRDLVRGRGWDLWATWAVWAAVAGAHLVWPEAFLDWAHYVAAVLLFLCLIAVAWVNARDVAVTSGPDERIRGLSPARYRRTYQVIAVTMLTVLAVALGVHFGFQAVGRPLPAQSVFVVEALLLLIFAVFWVLQTIEFWEIGLPAKARGQ</sequence>
<dbReference type="OrthoDB" id="9803163at2"/>
<accession>A0A3N4YWS3</accession>
<organism evidence="2 3">
    <name type="scientific">Myceligenerans xiligouense</name>
    <dbReference type="NCBI Taxonomy" id="253184"/>
    <lineage>
        <taxon>Bacteria</taxon>
        <taxon>Bacillati</taxon>
        <taxon>Actinomycetota</taxon>
        <taxon>Actinomycetes</taxon>
        <taxon>Micrococcales</taxon>
        <taxon>Promicromonosporaceae</taxon>
        <taxon>Myceligenerans</taxon>
    </lineage>
</organism>
<evidence type="ECO:0000313" key="2">
    <source>
        <dbReference type="EMBL" id="RPF23110.1"/>
    </source>
</evidence>
<evidence type="ECO:0000256" key="1">
    <source>
        <dbReference type="SAM" id="Phobius"/>
    </source>
</evidence>
<keyword evidence="1" id="KW-0812">Transmembrane</keyword>
<keyword evidence="1" id="KW-1133">Transmembrane helix</keyword>
<evidence type="ECO:0000313" key="3">
    <source>
        <dbReference type="Proteomes" id="UP000280501"/>
    </source>
</evidence>
<feature type="transmembrane region" description="Helical" evidence="1">
    <location>
        <begin position="53"/>
        <end position="77"/>
    </location>
</feature>
<evidence type="ECO:0008006" key="4">
    <source>
        <dbReference type="Google" id="ProtNLM"/>
    </source>
</evidence>
<proteinExistence type="predicted"/>
<comment type="caution">
    <text evidence="2">The sequence shown here is derived from an EMBL/GenBank/DDBJ whole genome shotgun (WGS) entry which is preliminary data.</text>
</comment>
<keyword evidence="1" id="KW-0472">Membrane</keyword>
<protein>
    <recommendedName>
        <fullName evidence="4">Frag1/DRAM/Sfk1 family protein</fullName>
    </recommendedName>
</protein>
<feature type="transmembrane region" description="Helical" evidence="1">
    <location>
        <begin position="181"/>
        <end position="200"/>
    </location>
</feature>
<dbReference type="AlphaFoldDB" id="A0A3N4YWS3"/>